<dbReference type="InterPro" id="IPR020476">
    <property type="entry name" value="Nudix_hydrolase"/>
</dbReference>
<gene>
    <name evidence="8" type="ordered locus">BLASA_1652</name>
</gene>
<evidence type="ECO:0000313" key="8">
    <source>
        <dbReference type="EMBL" id="CCG02576.1"/>
    </source>
</evidence>
<dbReference type="PANTHER" id="PTHR12992:SF11">
    <property type="entry name" value="MITOCHONDRIAL COENZYME A DIPHOSPHATASE NUDT8"/>
    <property type="match status" value="1"/>
</dbReference>
<dbReference type="OrthoDB" id="9802805at2"/>
<sequence length="226" mass="24815">MWASKAGEQLADLVRRGGTRPWGWAGLPRATPRHAFRASAVMVVARPVTDDVAFLLLRRAWTMRHHPGEFAFPGGGIEAGETPVAAAIRECHEETGLLVEPRQVLGVLPALALEASGNVVTPVLAWAGDGARDHQQGRWFDRETHSTHWVPRGHLADPEHRTTITDGESWTGPGFLLDGSCIWGFTANVLDWLLDELHWSRPWNRSRLHRVAPGTSSRAGGVPAMQ</sequence>
<dbReference type="Pfam" id="PF00293">
    <property type="entry name" value="NUDIX"/>
    <property type="match status" value="1"/>
</dbReference>
<keyword evidence="3" id="KW-0479">Metal-binding</keyword>
<feature type="domain" description="Nudix hydrolase" evidence="7">
    <location>
        <begin position="34"/>
        <end position="177"/>
    </location>
</feature>
<dbReference type="GO" id="GO:0046872">
    <property type="term" value="F:metal ion binding"/>
    <property type="evidence" value="ECO:0007669"/>
    <property type="project" value="UniProtKB-KW"/>
</dbReference>
<dbReference type="eggNOG" id="COG1051">
    <property type="taxonomic scope" value="Bacteria"/>
</dbReference>
<dbReference type="GO" id="GO:0010945">
    <property type="term" value="F:coenzyme A diphosphatase activity"/>
    <property type="evidence" value="ECO:0007669"/>
    <property type="project" value="InterPro"/>
</dbReference>
<evidence type="ECO:0000313" key="9">
    <source>
        <dbReference type="Proteomes" id="UP000007517"/>
    </source>
</evidence>
<name>H6RME0_BLASD</name>
<evidence type="ECO:0000256" key="1">
    <source>
        <dbReference type="ARBA" id="ARBA00001936"/>
    </source>
</evidence>
<dbReference type="AlphaFoldDB" id="H6RME0"/>
<evidence type="ECO:0000256" key="5">
    <source>
        <dbReference type="ARBA" id="ARBA00022842"/>
    </source>
</evidence>
<dbReference type="Proteomes" id="UP000007517">
    <property type="component" value="Chromosome"/>
</dbReference>
<dbReference type="KEGG" id="bsd:BLASA_1652"/>
<accession>H6RME0</accession>
<dbReference type="PANTHER" id="PTHR12992">
    <property type="entry name" value="NUDIX HYDROLASE"/>
    <property type="match status" value="1"/>
</dbReference>
<keyword evidence="9" id="KW-1185">Reference proteome</keyword>
<keyword evidence="6" id="KW-0464">Manganese</keyword>
<dbReference type="STRING" id="1146883.BLASA_1652"/>
<reference evidence="8 9" key="1">
    <citation type="journal article" date="2012" name="J. Bacteriol.">
        <title>Genome Sequence of Blastococcus saxobsidens DD2, a Stone-Inhabiting Bacterium.</title>
        <authorList>
            <person name="Chouaia B."/>
            <person name="Crotti E."/>
            <person name="Brusetti L."/>
            <person name="Daffonchio D."/>
            <person name="Essoussi I."/>
            <person name="Nouioui I."/>
            <person name="Sbissi I."/>
            <person name="Ghodhbane-Gtari F."/>
            <person name="Gtari M."/>
            <person name="Vacherie B."/>
            <person name="Barbe V."/>
            <person name="Medigue C."/>
            <person name="Gury J."/>
            <person name="Pujic P."/>
            <person name="Normand P."/>
        </authorList>
    </citation>
    <scope>NUCLEOTIDE SEQUENCE [LARGE SCALE GENOMIC DNA]</scope>
    <source>
        <strain evidence="8 9">DD2</strain>
    </source>
</reference>
<dbReference type="InterPro" id="IPR015797">
    <property type="entry name" value="NUDIX_hydrolase-like_dom_sf"/>
</dbReference>
<dbReference type="InterPro" id="IPR045121">
    <property type="entry name" value="CoAse"/>
</dbReference>
<keyword evidence="5" id="KW-0460">Magnesium</keyword>
<dbReference type="SUPFAM" id="SSF55811">
    <property type="entry name" value="Nudix"/>
    <property type="match status" value="1"/>
</dbReference>
<dbReference type="EMBL" id="FO117623">
    <property type="protein sequence ID" value="CCG02576.1"/>
    <property type="molecule type" value="Genomic_DNA"/>
</dbReference>
<evidence type="ECO:0000256" key="2">
    <source>
        <dbReference type="ARBA" id="ARBA00001946"/>
    </source>
</evidence>
<dbReference type="Gene3D" id="3.90.79.10">
    <property type="entry name" value="Nucleoside Triphosphate Pyrophosphohydrolase"/>
    <property type="match status" value="1"/>
</dbReference>
<protein>
    <submittedName>
        <fullName evidence="8">NUDIX hydrolase</fullName>
    </submittedName>
</protein>
<reference evidence="9" key="2">
    <citation type="submission" date="2012-02" db="EMBL/GenBank/DDBJ databases">
        <title>Complete genome sequence of Blastococcus saxobsidens strain DD2.</title>
        <authorList>
            <person name="Genoscope."/>
        </authorList>
    </citation>
    <scope>NUCLEOTIDE SEQUENCE [LARGE SCALE GENOMIC DNA]</scope>
    <source>
        <strain evidence="9">DD2</strain>
    </source>
</reference>
<evidence type="ECO:0000256" key="3">
    <source>
        <dbReference type="ARBA" id="ARBA00022723"/>
    </source>
</evidence>
<organism evidence="8 9">
    <name type="scientific">Blastococcus saxobsidens (strain DD2)</name>
    <dbReference type="NCBI Taxonomy" id="1146883"/>
    <lineage>
        <taxon>Bacteria</taxon>
        <taxon>Bacillati</taxon>
        <taxon>Actinomycetota</taxon>
        <taxon>Actinomycetes</taxon>
        <taxon>Geodermatophilales</taxon>
        <taxon>Geodermatophilaceae</taxon>
        <taxon>Blastococcus</taxon>
    </lineage>
</organism>
<comment type="cofactor">
    <cofactor evidence="2">
        <name>Mg(2+)</name>
        <dbReference type="ChEBI" id="CHEBI:18420"/>
    </cofactor>
</comment>
<dbReference type="PRINTS" id="PR00502">
    <property type="entry name" value="NUDIXFAMILY"/>
</dbReference>
<evidence type="ECO:0000256" key="4">
    <source>
        <dbReference type="ARBA" id="ARBA00022801"/>
    </source>
</evidence>
<evidence type="ECO:0000256" key="6">
    <source>
        <dbReference type="ARBA" id="ARBA00023211"/>
    </source>
</evidence>
<dbReference type="InterPro" id="IPR000086">
    <property type="entry name" value="NUDIX_hydrolase_dom"/>
</dbReference>
<dbReference type="HOGENOM" id="CLU_040940_3_1_11"/>
<dbReference type="CDD" id="cd03426">
    <property type="entry name" value="NUDIX_CoAse_Nudt7"/>
    <property type="match status" value="1"/>
</dbReference>
<dbReference type="PROSITE" id="PS51462">
    <property type="entry name" value="NUDIX"/>
    <property type="match status" value="1"/>
</dbReference>
<comment type="cofactor">
    <cofactor evidence="1">
        <name>Mn(2+)</name>
        <dbReference type="ChEBI" id="CHEBI:29035"/>
    </cofactor>
</comment>
<proteinExistence type="predicted"/>
<evidence type="ECO:0000259" key="7">
    <source>
        <dbReference type="PROSITE" id="PS51462"/>
    </source>
</evidence>
<keyword evidence="4 8" id="KW-0378">Hydrolase</keyword>